<accession>A0A0M0K1Q6</accession>
<dbReference type="OrthoDB" id="10557488at2759"/>
<sequence>MQLPSALKLPRLEDCAAELVEGALFWAASLYTSSYAAKAQRLVTSCEAWGVCCNPALMPDGALEGVQGENKEGSYALRHRLIATKPLFIYEVLRLSPLPLAWLDVDLEFHSFPTLFTPTAWADVPSWDGRTPATANAPAPRDVLLWNWQAPVPFFEGRRLKMASGVAWFNKTAPAEALLLAWSEAMAYELNVAAPDDQVMDLLVNEDRWIDRVAFGWLPESYLRMMPRHAHIVPVIDHDRGGPVSQKGRNSPIDPVLPPKKPIGPKVIA</sequence>
<keyword evidence="3" id="KW-1185">Reference proteome</keyword>
<organism evidence="2 3">
    <name type="scientific">Chrysochromulina tobinii</name>
    <dbReference type="NCBI Taxonomy" id="1460289"/>
    <lineage>
        <taxon>Eukaryota</taxon>
        <taxon>Haptista</taxon>
        <taxon>Haptophyta</taxon>
        <taxon>Prymnesiophyceae</taxon>
        <taxon>Prymnesiales</taxon>
        <taxon>Chrysochromulinaceae</taxon>
        <taxon>Chrysochromulina</taxon>
    </lineage>
</organism>
<evidence type="ECO:0000313" key="2">
    <source>
        <dbReference type="EMBL" id="KOO32745.1"/>
    </source>
</evidence>
<dbReference type="AlphaFoldDB" id="A0A0M0K1Q6"/>
<evidence type="ECO:0000256" key="1">
    <source>
        <dbReference type="SAM" id="MobiDB-lite"/>
    </source>
</evidence>
<reference evidence="3" key="1">
    <citation type="journal article" date="2015" name="PLoS Genet.">
        <title>Genome Sequence and Transcriptome Analyses of Chrysochromulina tobin: Metabolic Tools for Enhanced Algal Fitness in the Prominent Order Prymnesiales (Haptophyceae).</title>
        <authorList>
            <person name="Hovde B.T."/>
            <person name="Deodato C.R."/>
            <person name="Hunsperger H.M."/>
            <person name="Ryken S.A."/>
            <person name="Yost W."/>
            <person name="Jha R.K."/>
            <person name="Patterson J."/>
            <person name="Monnat R.J. Jr."/>
            <person name="Barlow S.B."/>
            <person name="Starkenburg S.R."/>
            <person name="Cattolico R.A."/>
        </authorList>
    </citation>
    <scope>NUCLEOTIDE SEQUENCE</scope>
    <source>
        <strain evidence="3">CCMP291</strain>
    </source>
</reference>
<gene>
    <name evidence="2" type="ORF">Ctob_013003</name>
</gene>
<dbReference type="EMBL" id="JWZX01001694">
    <property type="protein sequence ID" value="KOO32745.1"/>
    <property type="molecule type" value="Genomic_DNA"/>
</dbReference>
<protein>
    <recommendedName>
        <fullName evidence="4">Nucleotide-diphospho-sugar transferase domain-containing protein</fullName>
    </recommendedName>
</protein>
<dbReference type="Proteomes" id="UP000037460">
    <property type="component" value="Unassembled WGS sequence"/>
</dbReference>
<name>A0A0M0K1Q6_9EUKA</name>
<evidence type="ECO:0008006" key="4">
    <source>
        <dbReference type="Google" id="ProtNLM"/>
    </source>
</evidence>
<proteinExistence type="predicted"/>
<comment type="caution">
    <text evidence="2">The sequence shown here is derived from an EMBL/GenBank/DDBJ whole genome shotgun (WGS) entry which is preliminary data.</text>
</comment>
<evidence type="ECO:0000313" key="3">
    <source>
        <dbReference type="Proteomes" id="UP000037460"/>
    </source>
</evidence>
<feature type="region of interest" description="Disordered" evidence="1">
    <location>
        <begin position="239"/>
        <end position="269"/>
    </location>
</feature>